<reference evidence="2 3" key="1">
    <citation type="submission" date="2019-07" db="EMBL/GenBank/DDBJ databases">
        <authorList>
            <person name="Jastrzebski P J."/>
            <person name="Paukszto L."/>
            <person name="Jastrzebski P J."/>
        </authorList>
    </citation>
    <scope>NUCLEOTIDE SEQUENCE [LARGE SCALE GENOMIC DNA]</scope>
    <source>
        <strain evidence="2 3">WMS-il1</strain>
    </source>
</reference>
<dbReference type="AlphaFoldDB" id="A0A564YJM0"/>
<evidence type="ECO:0000313" key="3">
    <source>
        <dbReference type="Proteomes" id="UP000321570"/>
    </source>
</evidence>
<dbReference type="Proteomes" id="UP000321570">
    <property type="component" value="Unassembled WGS sequence"/>
</dbReference>
<keyword evidence="3" id="KW-1185">Reference proteome</keyword>
<dbReference type="GO" id="GO:0004725">
    <property type="term" value="F:protein tyrosine phosphatase activity"/>
    <property type="evidence" value="ECO:0007669"/>
    <property type="project" value="InterPro"/>
</dbReference>
<dbReference type="EMBL" id="CABIJS010000244">
    <property type="protein sequence ID" value="VUZ47517.1"/>
    <property type="molecule type" value="Genomic_DNA"/>
</dbReference>
<dbReference type="Pfam" id="PF00102">
    <property type="entry name" value="Y_phosphatase"/>
    <property type="match status" value="1"/>
</dbReference>
<sequence>IHDIAETFFREYKSCSANKPFSQIQAKRAVNRGKNRCLNSLPFDHNRVQLRRRGDFQTDYINASFVDGYIRRKAYICAQSPFNAATASDFWAMVDQCGV</sequence>
<protein>
    <recommendedName>
        <fullName evidence="1">Tyrosine-protein phosphatase domain-containing protein</fullName>
    </recommendedName>
</protein>
<evidence type="ECO:0000313" key="2">
    <source>
        <dbReference type="EMBL" id="VUZ47517.1"/>
    </source>
</evidence>
<gene>
    <name evidence="2" type="ORF">WMSIL1_LOCUS7061</name>
</gene>
<dbReference type="InterPro" id="IPR050348">
    <property type="entry name" value="Protein-Tyr_Phosphatase"/>
</dbReference>
<organism evidence="2 3">
    <name type="scientific">Hymenolepis diminuta</name>
    <name type="common">Rat tapeworm</name>
    <dbReference type="NCBI Taxonomy" id="6216"/>
    <lineage>
        <taxon>Eukaryota</taxon>
        <taxon>Metazoa</taxon>
        <taxon>Spiralia</taxon>
        <taxon>Lophotrochozoa</taxon>
        <taxon>Platyhelminthes</taxon>
        <taxon>Cestoda</taxon>
        <taxon>Eucestoda</taxon>
        <taxon>Cyclophyllidea</taxon>
        <taxon>Hymenolepididae</taxon>
        <taxon>Hymenolepis</taxon>
    </lineage>
</organism>
<feature type="non-terminal residue" evidence="2">
    <location>
        <position position="1"/>
    </location>
</feature>
<dbReference type="Gene3D" id="3.90.190.10">
    <property type="entry name" value="Protein tyrosine phosphatase superfamily"/>
    <property type="match status" value="1"/>
</dbReference>
<name>A0A564YJM0_HYMDI</name>
<feature type="domain" description="Tyrosine-protein phosphatase" evidence="1">
    <location>
        <begin position="8"/>
        <end position="99"/>
    </location>
</feature>
<proteinExistence type="predicted"/>
<dbReference type="InterPro" id="IPR000242">
    <property type="entry name" value="PTP_cat"/>
</dbReference>
<dbReference type="SUPFAM" id="SSF52799">
    <property type="entry name" value="(Phosphotyrosine protein) phosphatases II"/>
    <property type="match status" value="1"/>
</dbReference>
<evidence type="ECO:0000259" key="1">
    <source>
        <dbReference type="PROSITE" id="PS50055"/>
    </source>
</evidence>
<dbReference type="PANTHER" id="PTHR19134">
    <property type="entry name" value="RECEPTOR-TYPE TYROSINE-PROTEIN PHOSPHATASE"/>
    <property type="match status" value="1"/>
</dbReference>
<dbReference type="PROSITE" id="PS50055">
    <property type="entry name" value="TYR_PHOSPHATASE_PTP"/>
    <property type="match status" value="1"/>
</dbReference>
<dbReference type="PANTHER" id="PTHR19134:SF559">
    <property type="entry name" value="TYROSINE-PROTEIN PHOSPHATASE DOMAIN-CONTAINING PROTEIN"/>
    <property type="match status" value="1"/>
</dbReference>
<dbReference type="InterPro" id="IPR029021">
    <property type="entry name" value="Prot-tyrosine_phosphatase-like"/>
</dbReference>
<feature type="non-terminal residue" evidence="2">
    <location>
        <position position="99"/>
    </location>
</feature>
<accession>A0A564YJM0</accession>